<evidence type="ECO:0000256" key="7">
    <source>
        <dbReference type="SAM" id="MobiDB-lite"/>
    </source>
</evidence>
<dbReference type="EMBL" id="OC872087">
    <property type="protein sequence ID" value="CAD7635710.1"/>
    <property type="molecule type" value="Genomic_DNA"/>
</dbReference>
<dbReference type="SUPFAM" id="SSF56112">
    <property type="entry name" value="Protein kinase-like (PK-like)"/>
    <property type="match status" value="1"/>
</dbReference>
<dbReference type="Gene3D" id="3.30.200.20">
    <property type="entry name" value="Phosphorylase Kinase, domain 1"/>
    <property type="match status" value="1"/>
</dbReference>
<dbReference type="InterPro" id="IPR041966">
    <property type="entry name" value="LOTUS-like"/>
</dbReference>
<dbReference type="GO" id="GO:0004694">
    <property type="term" value="F:eukaryotic translation initiation factor 2alpha kinase activity"/>
    <property type="evidence" value="ECO:0007669"/>
    <property type="project" value="TreeGrafter"/>
</dbReference>
<feature type="non-terminal residue" evidence="10">
    <location>
        <position position="804"/>
    </location>
</feature>
<feature type="domain" description="Protein kinase" evidence="8">
    <location>
        <begin position="568"/>
        <end position="804"/>
    </location>
</feature>
<dbReference type="PROSITE" id="PS51644">
    <property type="entry name" value="HTH_OST"/>
    <property type="match status" value="2"/>
</dbReference>
<organism evidence="10">
    <name type="scientific">Medioppia subpectinata</name>
    <dbReference type="NCBI Taxonomy" id="1979941"/>
    <lineage>
        <taxon>Eukaryota</taxon>
        <taxon>Metazoa</taxon>
        <taxon>Ecdysozoa</taxon>
        <taxon>Arthropoda</taxon>
        <taxon>Chelicerata</taxon>
        <taxon>Arachnida</taxon>
        <taxon>Acari</taxon>
        <taxon>Acariformes</taxon>
        <taxon>Sarcoptiformes</taxon>
        <taxon>Oribatida</taxon>
        <taxon>Brachypylina</taxon>
        <taxon>Oppioidea</taxon>
        <taxon>Oppiidae</taxon>
        <taxon>Medioppia</taxon>
    </lineage>
</organism>
<feature type="domain" description="HTH OST-type" evidence="9">
    <location>
        <begin position="130"/>
        <end position="205"/>
    </location>
</feature>
<dbReference type="InterPro" id="IPR011009">
    <property type="entry name" value="Kinase-like_dom_sf"/>
</dbReference>
<feature type="binding site" evidence="6">
    <location>
        <position position="597"/>
    </location>
    <ligand>
        <name>ATP</name>
        <dbReference type="ChEBI" id="CHEBI:30616"/>
    </ligand>
</feature>
<dbReference type="PROSITE" id="PS50011">
    <property type="entry name" value="PROTEIN_KINASE_DOM"/>
    <property type="match status" value="1"/>
</dbReference>
<dbReference type="PANTHER" id="PTHR11042">
    <property type="entry name" value="EUKARYOTIC TRANSLATION INITIATION FACTOR 2-ALPHA KINASE EIF2-ALPHA KINASE -RELATED"/>
    <property type="match status" value="1"/>
</dbReference>
<keyword evidence="1" id="KW-0808">Transferase</keyword>
<dbReference type="Proteomes" id="UP000759131">
    <property type="component" value="Unassembled WGS sequence"/>
</dbReference>
<dbReference type="InterPro" id="IPR050339">
    <property type="entry name" value="CC_SR_Kinase"/>
</dbReference>
<evidence type="ECO:0000256" key="1">
    <source>
        <dbReference type="ARBA" id="ARBA00022679"/>
    </source>
</evidence>
<dbReference type="Pfam" id="PF00069">
    <property type="entry name" value="Pkinase"/>
    <property type="match status" value="1"/>
</dbReference>
<keyword evidence="3" id="KW-0418">Kinase</keyword>
<feature type="compositionally biased region" description="Polar residues" evidence="7">
    <location>
        <begin position="477"/>
        <end position="495"/>
    </location>
</feature>
<dbReference type="SMART" id="SM00220">
    <property type="entry name" value="S_TKc"/>
    <property type="match status" value="1"/>
</dbReference>
<evidence type="ECO:0000256" key="2">
    <source>
        <dbReference type="ARBA" id="ARBA00022741"/>
    </source>
</evidence>
<gene>
    <name evidence="10" type="ORF">OSB1V03_LOCUS16101</name>
</gene>
<dbReference type="InterPro" id="IPR025605">
    <property type="entry name" value="OST-HTH/LOTUS_dom"/>
</dbReference>
<dbReference type="EMBL" id="CAJPIZ010017512">
    <property type="protein sequence ID" value="CAG2116140.1"/>
    <property type="molecule type" value="Genomic_DNA"/>
</dbReference>
<evidence type="ECO:0000256" key="6">
    <source>
        <dbReference type="PROSITE-ProRule" id="PRU10141"/>
    </source>
</evidence>
<evidence type="ECO:0000256" key="3">
    <source>
        <dbReference type="ARBA" id="ARBA00022777"/>
    </source>
</evidence>
<comment type="similarity">
    <text evidence="5">Belongs to the protein kinase superfamily. Ser/Thr protein kinase family. GCN2 subfamily.</text>
</comment>
<keyword evidence="11" id="KW-1185">Reference proteome</keyword>
<dbReference type="AlphaFoldDB" id="A0A7R9Q989"/>
<feature type="domain" description="HTH OST-type" evidence="9">
    <location>
        <begin position="45"/>
        <end position="127"/>
    </location>
</feature>
<evidence type="ECO:0000313" key="10">
    <source>
        <dbReference type="EMBL" id="CAD7635710.1"/>
    </source>
</evidence>
<dbReference type="InterPro" id="IPR008271">
    <property type="entry name" value="Ser/Thr_kinase_AS"/>
</dbReference>
<evidence type="ECO:0000259" key="9">
    <source>
        <dbReference type="PROSITE" id="PS51644"/>
    </source>
</evidence>
<proteinExistence type="inferred from homology"/>
<dbReference type="PROSITE" id="PS00107">
    <property type="entry name" value="PROTEIN_KINASE_ATP"/>
    <property type="match status" value="1"/>
</dbReference>
<feature type="region of interest" description="Disordered" evidence="7">
    <location>
        <begin position="525"/>
        <end position="545"/>
    </location>
</feature>
<dbReference type="Gene3D" id="1.10.510.10">
    <property type="entry name" value="Transferase(Phosphotransferase) domain 1"/>
    <property type="match status" value="1"/>
</dbReference>
<evidence type="ECO:0000256" key="5">
    <source>
        <dbReference type="ARBA" id="ARBA00037982"/>
    </source>
</evidence>
<dbReference type="OrthoDB" id="6514399at2759"/>
<name>A0A7R9Q989_9ACAR</name>
<dbReference type="GO" id="GO:0005634">
    <property type="term" value="C:nucleus"/>
    <property type="evidence" value="ECO:0007669"/>
    <property type="project" value="TreeGrafter"/>
</dbReference>
<evidence type="ECO:0000256" key="4">
    <source>
        <dbReference type="ARBA" id="ARBA00022840"/>
    </source>
</evidence>
<accession>A0A7R9Q989</accession>
<dbReference type="Gene3D" id="3.30.420.610">
    <property type="entry name" value="LOTUS domain-like"/>
    <property type="match status" value="1"/>
</dbReference>
<sequence length="804" mass="93406">DYGVCLLDDILRDLYEGTVNISTYGSNDRLIELPKRDRSDEHMRRTVAFSREVVELLRYSREVVNFQMTFSLFIPCYHRYFNRQCRVIDYGFNKLIELLEELSPHVIEIIANSEDELCGEKQIRLSRDTRVYALISRFETILRHQSTRSLRIDDFEQIYRQKYNSEIDYFEFGSVDLIDFVDKMSANKFRIVTTQSNGTQITLMDKNHIRLVAKRAVRLLMEEFSGELNCNQLESRYLSEFGDYLSRHIFTADDYRDVFVVVDDQRSVRLSDLFLLARRCIQCIQSARKRRFTVEELDREFMKQFGEPLPQPTFFKCCNFSELFAKFFDFFHVVRKGKSDKTLTIGLDMNFAKRPLVVKPPAYKILPRPVVTPPSNRAIGAVGGDTTDDLLDSDVPDNLNLPLPDLVPGGHTGCDGERRDLINLLDDSSSSAPTSVTNDRKSSMDLIELRVESVIDWPVYEANNSEQRKAPSEPSDDPSTAINQSVQSTVDNTATETDDNTIDSRIHSQLNDFVAKELGRKLVQMTDRQEESAGDERPVMSKTRREKVVEETLEIEPFTNEKRLANEFRIDRYLGAGSFGVVLEGRHKIDYKQYAIKLIYIFHENEDSADAVREEFNRGIREIRVWAKVQDTTCVQYRSAWLETSAEARKRFVQYLEQTDSWVRKQYAEQLNRKHFAILHIQMDLCWYSLKRVLIQVLEYFEMMNCREFLPPLGHYIGAELLAEIADALGRLHGAGVIHRDIKPDNILIRYDTDRRFVRMGDFGLAVEHLHDSHTHTRGAGADRYMAPEVKNSRKYNQKADMYS</sequence>
<dbReference type="PANTHER" id="PTHR11042:SF91">
    <property type="entry name" value="EUKARYOTIC TRANSLATION INITIATION FACTOR 2-ALPHA KINASE"/>
    <property type="match status" value="1"/>
</dbReference>
<dbReference type="PROSITE" id="PS00108">
    <property type="entry name" value="PROTEIN_KINASE_ST"/>
    <property type="match status" value="1"/>
</dbReference>
<evidence type="ECO:0000313" key="11">
    <source>
        <dbReference type="Proteomes" id="UP000759131"/>
    </source>
</evidence>
<keyword evidence="2 6" id="KW-0547">Nucleotide-binding</keyword>
<feature type="region of interest" description="Disordered" evidence="7">
    <location>
        <begin position="464"/>
        <end position="503"/>
    </location>
</feature>
<reference evidence="10" key="1">
    <citation type="submission" date="2020-11" db="EMBL/GenBank/DDBJ databases">
        <authorList>
            <person name="Tran Van P."/>
        </authorList>
    </citation>
    <scope>NUCLEOTIDE SEQUENCE</scope>
</reference>
<dbReference type="GO" id="GO:0005524">
    <property type="term" value="F:ATP binding"/>
    <property type="evidence" value="ECO:0007669"/>
    <property type="project" value="UniProtKB-UniRule"/>
</dbReference>
<keyword evidence="4 6" id="KW-0067">ATP-binding</keyword>
<dbReference type="InterPro" id="IPR000719">
    <property type="entry name" value="Prot_kinase_dom"/>
</dbReference>
<feature type="compositionally biased region" description="Basic and acidic residues" evidence="7">
    <location>
        <begin position="527"/>
        <end position="539"/>
    </location>
</feature>
<feature type="non-terminal residue" evidence="10">
    <location>
        <position position="1"/>
    </location>
</feature>
<dbReference type="Pfam" id="PF12872">
    <property type="entry name" value="OST-HTH"/>
    <property type="match status" value="2"/>
</dbReference>
<protein>
    <recommendedName>
        <fullName evidence="12">Protein kinase domain-containing protein</fullName>
    </recommendedName>
</protein>
<dbReference type="InterPro" id="IPR017441">
    <property type="entry name" value="Protein_kinase_ATP_BS"/>
</dbReference>
<evidence type="ECO:0000259" key="8">
    <source>
        <dbReference type="PROSITE" id="PS50011"/>
    </source>
</evidence>
<dbReference type="GO" id="GO:0005737">
    <property type="term" value="C:cytoplasm"/>
    <property type="evidence" value="ECO:0007669"/>
    <property type="project" value="TreeGrafter"/>
</dbReference>
<evidence type="ECO:0008006" key="12">
    <source>
        <dbReference type="Google" id="ProtNLM"/>
    </source>
</evidence>